<keyword evidence="5 8" id="KW-0460">Magnesium</keyword>
<comment type="catalytic activity">
    <reaction evidence="8">
        <text>Mo-molybdopterin + GTP + H(+) = Mo-molybdopterin guanine dinucleotide + diphosphate</text>
        <dbReference type="Rhea" id="RHEA:34243"/>
        <dbReference type="ChEBI" id="CHEBI:15378"/>
        <dbReference type="ChEBI" id="CHEBI:33019"/>
        <dbReference type="ChEBI" id="CHEBI:37565"/>
        <dbReference type="ChEBI" id="CHEBI:71302"/>
        <dbReference type="ChEBI" id="CHEBI:71310"/>
        <dbReference type="EC" id="2.7.7.77"/>
    </reaction>
</comment>
<evidence type="ECO:0000313" key="11">
    <source>
        <dbReference type="Proteomes" id="UP001148313"/>
    </source>
</evidence>
<dbReference type="EC" id="2.7.7.77" evidence="8"/>
<evidence type="ECO:0000313" key="10">
    <source>
        <dbReference type="EMBL" id="MDA4844339.1"/>
    </source>
</evidence>
<feature type="binding site" evidence="8">
    <location>
        <begin position="13"/>
        <end position="15"/>
    </location>
    <ligand>
        <name>GTP</name>
        <dbReference type="ChEBI" id="CHEBI:37565"/>
    </ligand>
</feature>
<evidence type="ECO:0000256" key="4">
    <source>
        <dbReference type="ARBA" id="ARBA00022741"/>
    </source>
</evidence>
<dbReference type="InterPro" id="IPR013482">
    <property type="entry name" value="Molybde_CF_guanTrfase"/>
</dbReference>
<dbReference type="EMBL" id="JAPJZH010000002">
    <property type="protein sequence ID" value="MDA4844339.1"/>
    <property type="molecule type" value="Genomic_DNA"/>
</dbReference>
<comment type="subunit">
    <text evidence="8">Monomer.</text>
</comment>
<name>A0ABT4VHZ6_9HYPH</name>
<reference evidence="10" key="1">
    <citation type="submission" date="2022-11" db="EMBL/GenBank/DDBJ databases">
        <title>Hoeflea poritis sp. nov., isolated from scleractinian coral Porites lutea.</title>
        <authorList>
            <person name="Zhang G."/>
            <person name="Wei Q."/>
            <person name="Cai L."/>
        </authorList>
    </citation>
    <scope>NUCLEOTIDE SEQUENCE</scope>
    <source>
        <strain evidence="10">E7-10</strain>
    </source>
</reference>
<comment type="cofactor">
    <cofactor evidence="8">
        <name>Mg(2+)</name>
        <dbReference type="ChEBI" id="CHEBI:18420"/>
    </cofactor>
</comment>
<dbReference type="InterPro" id="IPR029044">
    <property type="entry name" value="Nucleotide-diphossugar_trans"/>
</dbReference>
<dbReference type="HAMAP" id="MF_00316">
    <property type="entry name" value="MobA"/>
    <property type="match status" value="1"/>
</dbReference>
<protein>
    <recommendedName>
        <fullName evidence="8">Molybdenum cofactor guanylyltransferase</fullName>
        <shortName evidence="8">MoCo guanylyltransferase</shortName>
        <ecNumber evidence="8">2.7.7.77</ecNumber>
    </recommendedName>
    <alternativeName>
        <fullName evidence="8">GTP:molybdopterin guanylyltransferase</fullName>
    </alternativeName>
    <alternativeName>
        <fullName evidence="8">Mo-MPT guanylyltransferase</fullName>
    </alternativeName>
    <alternativeName>
        <fullName evidence="8">Molybdopterin guanylyltransferase</fullName>
    </alternativeName>
    <alternativeName>
        <fullName evidence="8">Molybdopterin-guanine dinucleotide synthase</fullName>
        <shortName evidence="8">MGD synthase</shortName>
    </alternativeName>
</protein>
<evidence type="ECO:0000256" key="2">
    <source>
        <dbReference type="ARBA" id="ARBA00022679"/>
    </source>
</evidence>
<keyword evidence="2 8" id="KW-0808">Transferase</keyword>
<dbReference type="CDD" id="cd02503">
    <property type="entry name" value="MobA"/>
    <property type="match status" value="1"/>
</dbReference>
<dbReference type="PANTHER" id="PTHR19136:SF81">
    <property type="entry name" value="MOLYBDENUM COFACTOR GUANYLYLTRANSFERASE"/>
    <property type="match status" value="1"/>
</dbReference>
<dbReference type="GO" id="GO:0061603">
    <property type="term" value="F:molybdenum cofactor guanylyltransferase activity"/>
    <property type="evidence" value="ECO:0007669"/>
    <property type="project" value="UniProtKB-EC"/>
</dbReference>
<feature type="binding site" evidence="8">
    <location>
        <position position="54"/>
    </location>
    <ligand>
        <name>GTP</name>
        <dbReference type="ChEBI" id="CHEBI:37565"/>
    </ligand>
</feature>
<feature type="binding site" evidence="8">
    <location>
        <position position="72"/>
    </location>
    <ligand>
        <name>GTP</name>
        <dbReference type="ChEBI" id="CHEBI:37565"/>
    </ligand>
</feature>
<evidence type="ECO:0000256" key="8">
    <source>
        <dbReference type="HAMAP-Rule" id="MF_00316"/>
    </source>
</evidence>
<evidence type="ECO:0000259" key="9">
    <source>
        <dbReference type="Pfam" id="PF12804"/>
    </source>
</evidence>
<keyword evidence="1 8" id="KW-0963">Cytoplasm</keyword>
<keyword evidence="6 8" id="KW-0342">GTP-binding</keyword>
<dbReference type="Gene3D" id="3.90.550.10">
    <property type="entry name" value="Spore Coat Polysaccharide Biosynthesis Protein SpsA, Chain A"/>
    <property type="match status" value="1"/>
</dbReference>
<accession>A0ABT4VHZ6</accession>
<dbReference type="Pfam" id="PF12804">
    <property type="entry name" value="NTP_transf_3"/>
    <property type="match status" value="1"/>
</dbReference>
<evidence type="ECO:0000256" key="6">
    <source>
        <dbReference type="ARBA" id="ARBA00023134"/>
    </source>
</evidence>
<comment type="function">
    <text evidence="8">Transfers a GMP moiety from GTP to Mo-molybdopterin (Mo-MPT) cofactor (Moco or molybdenum cofactor) to form Mo-molybdopterin guanine dinucleotide (Mo-MGD) cofactor.</text>
</comment>
<keyword evidence="4 8" id="KW-0547">Nucleotide-binding</keyword>
<evidence type="ECO:0000256" key="5">
    <source>
        <dbReference type="ARBA" id="ARBA00022842"/>
    </source>
</evidence>
<keyword evidence="10" id="KW-0548">Nucleotidyltransferase</keyword>
<keyword evidence="3 8" id="KW-0479">Metal-binding</keyword>
<dbReference type="InterPro" id="IPR025877">
    <property type="entry name" value="MobA-like_NTP_Trfase"/>
</dbReference>
<feature type="binding site" evidence="8">
    <location>
        <position position="107"/>
    </location>
    <ligand>
        <name>GTP</name>
        <dbReference type="ChEBI" id="CHEBI:37565"/>
    </ligand>
</feature>
<comment type="domain">
    <text evidence="8">The N-terminal domain determines nucleotide recognition and specific binding, while the C-terminal domain determines the specific binding to the target protein.</text>
</comment>
<gene>
    <name evidence="8 10" type="primary">mobA</name>
    <name evidence="10" type="ORF">OOZ53_03215</name>
</gene>
<sequence length="222" mass="23376">MTAQTGPIVGCILAGGLSRRMGGGDKALLPLGGTSMLERVAARLRPQVDELVLNANGDPARFAGLGLPVIADEIEGFAGPLAGVCAGMGWATGNVPTCTHIVTAAADTPFFPADLVARLTSGPNLAPDTIVMATSDGNRHPVFALWPVALRDDLAAWLGRSQTFKVMAWAGAHDLRMVNFPLLETADGPLDPFFNANTPEDFAMAEKFLDIIEGRQRTGEPR</sequence>
<comment type="caution">
    <text evidence="10">The sequence shown here is derived from an EMBL/GenBank/DDBJ whole genome shotgun (WGS) entry which is preliminary data.</text>
</comment>
<evidence type="ECO:0000256" key="1">
    <source>
        <dbReference type="ARBA" id="ARBA00022490"/>
    </source>
</evidence>
<feature type="binding site" evidence="8">
    <location>
        <position position="107"/>
    </location>
    <ligand>
        <name>Mg(2+)</name>
        <dbReference type="ChEBI" id="CHEBI:18420"/>
    </ligand>
</feature>
<evidence type="ECO:0000256" key="3">
    <source>
        <dbReference type="ARBA" id="ARBA00022723"/>
    </source>
</evidence>
<keyword evidence="7 8" id="KW-0501">Molybdenum cofactor biosynthesis</keyword>
<proteinExistence type="inferred from homology"/>
<dbReference type="SUPFAM" id="SSF53448">
    <property type="entry name" value="Nucleotide-diphospho-sugar transferases"/>
    <property type="match status" value="1"/>
</dbReference>
<comment type="subcellular location">
    <subcellularLocation>
        <location evidence="8">Cytoplasm</location>
    </subcellularLocation>
</comment>
<dbReference type="RefSeq" id="WP_271087871.1">
    <property type="nucleotide sequence ID" value="NZ_JAPJZH010000002.1"/>
</dbReference>
<feature type="binding site" evidence="8">
    <location>
        <position position="26"/>
    </location>
    <ligand>
        <name>GTP</name>
        <dbReference type="ChEBI" id="CHEBI:37565"/>
    </ligand>
</feature>
<keyword evidence="11" id="KW-1185">Reference proteome</keyword>
<organism evidence="10 11">
    <name type="scientific">Hoeflea poritis</name>
    <dbReference type="NCBI Taxonomy" id="2993659"/>
    <lineage>
        <taxon>Bacteria</taxon>
        <taxon>Pseudomonadati</taxon>
        <taxon>Pseudomonadota</taxon>
        <taxon>Alphaproteobacteria</taxon>
        <taxon>Hyphomicrobiales</taxon>
        <taxon>Rhizobiaceae</taxon>
        <taxon>Hoeflea</taxon>
    </lineage>
</organism>
<dbReference type="NCBIfam" id="TIGR02665">
    <property type="entry name" value="molyb_mobA"/>
    <property type="match status" value="1"/>
</dbReference>
<comment type="similarity">
    <text evidence="8">Belongs to the MobA family.</text>
</comment>
<evidence type="ECO:0000256" key="7">
    <source>
        <dbReference type="ARBA" id="ARBA00023150"/>
    </source>
</evidence>
<feature type="domain" description="MobA-like NTP transferase" evidence="9">
    <location>
        <begin position="10"/>
        <end position="168"/>
    </location>
</feature>
<dbReference type="PANTHER" id="PTHR19136">
    <property type="entry name" value="MOLYBDENUM COFACTOR GUANYLYLTRANSFERASE"/>
    <property type="match status" value="1"/>
</dbReference>
<dbReference type="Proteomes" id="UP001148313">
    <property type="component" value="Unassembled WGS sequence"/>
</dbReference>